<evidence type="ECO:0000313" key="4">
    <source>
        <dbReference type="EMBL" id="CDP36165.1"/>
    </source>
</evidence>
<accession>A0A060T4Y6</accession>
<evidence type="ECO:0000256" key="3">
    <source>
        <dbReference type="SAM" id="MobiDB-lite"/>
    </source>
</evidence>
<name>A0A060T4Y6_BLAAD</name>
<feature type="compositionally biased region" description="Low complexity" evidence="3">
    <location>
        <begin position="420"/>
        <end position="452"/>
    </location>
</feature>
<dbReference type="PROSITE" id="PS51450">
    <property type="entry name" value="LRR"/>
    <property type="match status" value="2"/>
</dbReference>
<dbReference type="InterPro" id="IPR050216">
    <property type="entry name" value="LRR_domain-containing"/>
</dbReference>
<feature type="compositionally biased region" description="Acidic residues" evidence="3">
    <location>
        <begin position="39"/>
        <end position="57"/>
    </location>
</feature>
<dbReference type="PhylomeDB" id="A0A060T4Y6"/>
<keyword evidence="1" id="KW-0433">Leucine-rich repeat</keyword>
<dbReference type="SUPFAM" id="SSF52058">
    <property type="entry name" value="L domain-like"/>
    <property type="match status" value="1"/>
</dbReference>
<dbReference type="PANTHER" id="PTHR48051:SF46">
    <property type="entry name" value="LEUCINE RICH REPEAT-CONTAINING DOMAIN PROTEIN"/>
    <property type="match status" value="1"/>
</dbReference>
<evidence type="ECO:0000256" key="1">
    <source>
        <dbReference type="ARBA" id="ARBA00022614"/>
    </source>
</evidence>
<gene>
    <name evidence="4" type="ORF">GNLVRS02_ARAD1B06754g</name>
</gene>
<dbReference type="GO" id="GO:0005737">
    <property type="term" value="C:cytoplasm"/>
    <property type="evidence" value="ECO:0007669"/>
    <property type="project" value="TreeGrafter"/>
</dbReference>
<evidence type="ECO:0000256" key="2">
    <source>
        <dbReference type="ARBA" id="ARBA00022737"/>
    </source>
</evidence>
<dbReference type="Pfam" id="PF13855">
    <property type="entry name" value="LRR_8"/>
    <property type="match status" value="1"/>
</dbReference>
<dbReference type="InterPro" id="IPR019487">
    <property type="entry name" value="RAM_signalling_pathway_SOG2"/>
</dbReference>
<reference evidence="4" key="2">
    <citation type="submission" date="2014-06" db="EMBL/GenBank/DDBJ databases">
        <title>The complete genome of Blastobotrys (Arxula) adeninivorans LS3 - a yeast of biotechnological interest.</title>
        <authorList>
            <person name="Kunze G."/>
            <person name="Gaillardin C."/>
            <person name="Czernicka M."/>
            <person name="Durrens P."/>
            <person name="Martin T."/>
            <person name="Boer E."/>
            <person name="Gabaldon T."/>
            <person name="Cruz J."/>
            <person name="Talla E."/>
            <person name="Marck C."/>
            <person name="Goffeau A."/>
            <person name="Barbe V."/>
            <person name="Baret P."/>
            <person name="Baronian K."/>
            <person name="Beier S."/>
            <person name="Bleykasten C."/>
            <person name="Bode R."/>
            <person name="Casaregola S."/>
            <person name="Despons L."/>
            <person name="Fairhead C."/>
            <person name="Giersberg M."/>
            <person name="Gierski P."/>
            <person name="Hahnel U."/>
            <person name="Hartmann A."/>
            <person name="Jankowska D."/>
            <person name="Jubin C."/>
            <person name="Jung P."/>
            <person name="Lafontaine I."/>
            <person name="Leh-Louis V."/>
            <person name="Lemaire M."/>
            <person name="Marcet-Houben M."/>
            <person name="Mascher M."/>
            <person name="Morel G."/>
            <person name="Richard G.-F."/>
            <person name="Riechen J."/>
            <person name="Sacerdot C."/>
            <person name="Sarkar A."/>
            <person name="Savel G."/>
            <person name="Schacherer J."/>
            <person name="Sherman D."/>
            <person name="Straub M.-L."/>
            <person name="Stein N."/>
            <person name="Thierry A."/>
            <person name="Trautwein-Schult A."/>
            <person name="Westhof E."/>
            <person name="Worch S."/>
            <person name="Dujon B."/>
            <person name="Souciet J.-L."/>
            <person name="Wincker P."/>
            <person name="Scholz U."/>
            <person name="Neuveglise N."/>
        </authorList>
    </citation>
    <scope>NUCLEOTIDE SEQUENCE</scope>
    <source>
        <strain evidence="4">LS3</strain>
    </source>
</reference>
<feature type="region of interest" description="Disordered" evidence="3">
    <location>
        <begin position="27"/>
        <end position="107"/>
    </location>
</feature>
<proteinExistence type="predicted"/>
<feature type="compositionally biased region" description="Basic and acidic residues" evidence="3">
    <location>
        <begin position="390"/>
        <end position="408"/>
    </location>
</feature>
<protein>
    <submittedName>
        <fullName evidence="4">ARAD1B06754p</fullName>
    </submittedName>
</protein>
<dbReference type="AlphaFoldDB" id="A0A060T4Y6"/>
<feature type="compositionally biased region" description="Low complexity" evidence="3">
    <location>
        <begin position="637"/>
        <end position="658"/>
    </location>
</feature>
<feature type="region of interest" description="Disordered" evidence="3">
    <location>
        <begin position="632"/>
        <end position="673"/>
    </location>
</feature>
<dbReference type="InterPro" id="IPR003591">
    <property type="entry name" value="Leu-rich_rpt_typical-subtyp"/>
</dbReference>
<dbReference type="InterPro" id="IPR032675">
    <property type="entry name" value="LRR_dom_sf"/>
</dbReference>
<dbReference type="SMART" id="SM00369">
    <property type="entry name" value="LRR_TYP"/>
    <property type="match status" value="2"/>
</dbReference>
<dbReference type="SMART" id="SM00364">
    <property type="entry name" value="LRR_BAC"/>
    <property type="match status" value="2"/>
</dbReference>
<dbReference type="InterPro" id="IPR001611">
    <property type="entry name" value="Leu-rich_rpt"/>
</dbReference>
<dbReference type="PANTHER" id="PTHR48051">
    <property type="match status" value="1"/>
</dbReference>
<dbReference type="Gene3D" id="3.80.10.10">
    <property type="entry name" value="Ribonuclease Inhibitor"/>
    <property type="match status" value="1"/>
</dbReference>
<feature type="region of interest" description="Disordered" evidence="3">
    <location>
        <begin position="286"/>
        <end position="349"/>
    </location>
</feature>
<feature type="compositionally biased region" description="Polar residues" evidence="3">
    <location>
        <begin position="286"/>
        <end position="300"/>
    </location>
</feature>
<organism evidence="4">
    <name type="scientific">Blastobotrys adeninivorans</name>
    <name type="common">Yeast</name>
    <name type="synonym">Arxula adeninivorans</name>
    <dbReference type="NCBI Taxonomy" id="409370"/>
    <lineage>
        <taxon>Eukaryota</taxon>
        <taxon>Fungi</taxon>
        <taxon>Dikarya</taxon>
        <taxon>Ascomycota</taxon>
        <taxon>Saccharomycotina</taxon>
        <taxon>Dipodascomycetes</taxon>
        <taxon>Dipodascales</taxon>
        <taxon>Trichomonascaceae</taxon>
        <taxon>Blastobotrys</taxon>
    </lineage>
</organism>
<sequence>MEENFSRPLESAISRQKLLQVARQELVRGLGESRRPSVPDDDSTSDGESDSESDEDLDHEKRGSHEDRDGSDQEDDDDDEDEEEDGDDAESENTEGTEDAEDGDEDEDGADIAIMLNRLNISTLPIAVIELLRKYTTKLSLRENWLTTLPLEFASMSRLSYLDISSNRLTELPEVLTRCSNLKILDISHNRLRTLPRNLGNLKNLMCISMLDNKFEYLPPSIVDMTELQILEIEDNPLIMPPKEVVKSRPSSPEEQADWIESLKTYLAHNREKIYSLVDRSREPSLQETSAWKPQQQSDFVLQPPPPPLSVHRNRSHSHSRSFEEHQNSNSNNANAPPSPEGYRTDASSRAAKRMGFVVKKSHGTHTRDGIPQLQEEEVQEAFAKHVRQHSQESGRNDSEESGVRRDSNASNHHQPLPSPLTTTTATNSNTGTGHPASSLKAKSSSSTSIAKPRSRLNSLSEPLESVPGAYFRRLSTLPEEMRSSSQYELHNKIVESCRKVLFSLAEMHSAVRRCCALCDDQTLTTKLNSLLHTSMTTFPSLVSALEILEAPEEEKQDSGSNDEDDIKRVITTSVECLTSFRNINSYIRANLDRLTAYMDAKFVRSLILTAFQSFSELHNAWFTVYPTRATNRPRSKSNTANTSAAAASTVANTPSTSLNSNIPASSLTSSSSSSTTKLGAAMASASSSAAIAGATSPGALNEVLRNGEAISVADDQLYERIYTAANAAQTVLGQLTQTISKSAVASAQGKSSTAMGPTVAAKLRDLTANCVTGVDVTRRLKTRMESMEVSGNIDRKKFWDDLNSFLKVVIAILASTKSAMDDVPILNEVRPNLATLTKVTKDITALIEYSSYNVLAEGSQLHSALKEHQISHNASGMPPTPMQQVSLASHVNSSVPQPTTPLVAALGPMAAQAVVLSPSLAPNGFSPFIPEGSGS</sequence>
<reference evidence="4" key="1">
    <citation type="submission" date="2014-02" db="EMBL/GenBank/DDBJ databases">
        <authorList>
            <person name="Genoscope - CEA"/>
        </authorList>
    </citation>
    <scope>NUCLEOTIDE SEQUENCE</scope>
    <source>
        <strain evidence="4">LS3</strain>
    </source>
</reference>
<feature type="compositionally biased region" description="Acidic residues" evidence="3">
    <location>
        <begin position="72"/>
        <end position="107"/>
    </location>
</feature>
<dbReference type="EMBL" id="HG937692">
    <property type="protein sequence ID" value="CDP36165.1"/>
    <property type="molecule type" value="Genomic_DNA"/>
</dbReference>
<feature type="compositionally biased region" description="Basic and acidic residues" evidence="3">
    <location>
        <begin position="58"/>
        <end position="71"/>
    </location>
</feature>
<dbReference type="PRINTS" id="PR00019">
    <property type="entry name" value="LEURICHRPT"/>
</dbReference>
<keyword evidence="2" id="KW-0677">Repeat</keyword>
<feature type="region of interest" description="Disordered" evidence="3">
    <location>
        <begin position="382"/>
        <end position="462"/>
    </location>
</feature>
<dbReference type="Pfam" id="PF10428">
    <property type="entry name" value="SOG2"/>
    <property type="match status" value="1"/>
</dbReference>